<evidence type="ECO:0000313" key="2">
    <source>
        <dbReference type="EMBL" id="CAL1603458.1"/>
    </source>
</evidence>
<dbReference type="EMBL" id="OZ035826">
    <property type="protein sequence ID" value="CAL1603458.1"/>
    <property type="molecule type" value="Genomic_DNA"/>
</dbReference>
<accession>A0AAV2LQH8</accession>
<name>A0AAV2LQH8_KNICA</name>
<feature type="region of interest" description="Disordered" evidence="1">
    <location>
        <begin position="1"/>
        <end position="49"/>
    </location>
</feature>
<organism evidence="2 3">
    <name type="scientific">Knipowitschia caucasica</name>
    <name type="common">Caucasian dwarf goby</name>
    <name type="synonym">Pomatoschistus caucasicus</name>
    <dbReference type="NCBI Taxonomy" id="637954"/>
    <lineage>
        <taxon>Eukaryota</taxon>
        <taxon>Metazoa</taxon>
        <taxon>Chordata</taxon>
        <taxon>Craniata</taxon>
        <taxon>Vertebrata</taxon>
        <taxon>Euteleostomi</taxon>
        <taxon>Actinopterygii</taxon>
        <taxon>Neopterygii</taxon>
        <taxon>Teleostei</taxon>
        <taxon>Neoteleostei</taxon>
        <taxon>Acanthomorphata</taxon>
        <taxon>Gobiaria</taxon>
        <taxon>Gobiiformes</taxon>
        <taxon>Gobioidei</taxon>
        <taxon>Gobiidae</taxon>
        <taxon>Gobiinae</taxon>
        <taxon>Knipowitschia</taxon>
    </lineage>
</organism>
<evidence type="ECO:0000313" key="3">
    <source>
        <dbReference type="Proteomes" id="UP001497482"/>
    </source>
</evidence>
<reference evidence="2 3" key="1">
    <citation type="submission" date="2024-04" db="EMBL/GenBank/DDBJ databases">
        <authorList>
            <person name="Waldvogel A.-M."/>
            <person name="Schoenle A."/>
        </authorList>
    </citation>
    <scope>NUCLEOTIDE SEQUENCE [LARGE SCALE GENOMIC DNA]</scope>
</reference>
<sequence>MSGPDPVDLPPPQTPPSAQPTFCSSAPSSSVLRPPSTAQTQAVADRRESWCQSKKYTREMFCRNTRAMPSATVSSIMKDPQQRRPL</sequence>
<feature type="compositionally biased region" description="Polar residues" evidence="1">
    <location>
        <begin position="22"/>
        <end position="42"/>
    </location>
</feature>
<dbReference type="AlphaFoldDB" id="A0AAV2LQH8"/>
<evidence type="ECO:0000256" key="1">
    <source>
        <dbReference type="SAM" id="MobiDB-lite"/>
    </source>
</evidence>
<proteinExistence type="predicted"/>
<feature type="compositionally biased region" description="Pro residues" evidence="1">
    <location>
        <begin position="7"/>
        <end position="18"/>
    </location>
</feature>
<keyword evidence="3" id="KW-1185">Reference proteome</keyword>
<protein>
    <submittedName>
        <fullName evidence="2">Uncharacterized protein</fullName>
    </submittedName>
</protein>
<gene>
    <name evidence="2" type="ORF">KC01_LOCUS31139</name>
</gene>
<dbReference type="Proteomes" id="UP001497482">
    <property type="component" value="Chromosome 4"/>
</dbReference>